<feature type="transmembrane region" description="Helical" evidence="2">
    <location>
        <begin position="243"/>
        <end position="263"/>
    </location>
</feature>
<feature type="compositionally biased region" description="Basic and acidic residues" evidence="1">
    <location>
        <begin position="101"/>
        <end position="122"/>
    </location>
</feature>
<dbReference type="Pfam" id="PF04945">
    <property type="entry name" value="YHS"/>
    <property type="match status" value="1"/>
</dbReference>
<dbReference type="Proteomes" id="UP001243717">
    <property type="component" value="Unassembled WGS sequence"/>
</dbReference>
<dbReference type="InterPro" id="IPR012348">
    <property type="entry name" value="RNR-like"/>
</dbReference>
<comment type="caution">
    <text evidence="6">The sequence shown here is derived from an EMBL/GenBank/DDBJ whole genome shotgun (WGS) entry which is preliminary data.</text>
</comment>
<keyword evidence="2" id="KW-0812">Transmembrane</keyword>
<feature type="chain" id="PRO_5047139558" evidence="3">
    <location>
        <begin position="20"/>
        <end position="269"/>
    </location>
</feature>
<keyword evidence="3" id="KW-0732">Signal</keyword>
<keyword evidence="2" id="KW-0472">Membrane</keyword>
<dbReference type="RefSeq" id="WP_308985705.1">
    <property type="nucleotide sequence ID" value="NZ_JARXIC010000021.1"/>
</dbReference>
<organism evidence="6 7">
    <name type="scientific">Thalassobacterium sedimentorum</name>
    <dbReference type="NCBI Taxonomy" id="3041258"/>
    <lineage>
        <taxon>Bacteria</taxon>
        <taxon>Pseudomonadati</taxon>
        <taxon>Verrucomicrobiota</taxon>
        <taxon>Opitutia</taxon>
        <taxon>Puniceicoccales</taxon>
        <taxon>Coraliomargaritaceae</taxon>
        <taxon>Thalassobacterium</taxon>
    </lineage>
</organism>
<feature type="transmembrane region" description="Helical" evidence="2">
    <location>
        <begin position="168"/>
        <end position="190"/>
    </location>
</feature>
<feature type="transmembrane region" description="Helical" evidence="2">
    <location>
        <begin position="141"/>
        <end position="161"/>
    </location>
</feature>
<dbReference type="SUPFAM" id="SSF47240">
    <property type="entry name" value="Ferritin-like"/>
    <property type="match status" value="1"/>
</dbReference>
<dbReference type="EMBL" id="JARXIC010000021">
    <property type="protein sequence ID" value="MDQ8195249.1"/>
    <property type="molecule type" value="Genomic_DNA"/>
</dbReference>
<evidence type="ECO:0000313" key="7">
    <source>
        <dbReference type="Proteomes" id="UP001243717"/>
    </source>
</evidence>
<name>A0ABU1AKA2_9BACT</name>
<dbReference type="InterPro" id="IPR019251">
    <property type="entry name" value="DUF2231_TM"/>
</dbReference>
<reference evidence="6 7" key="1">
    <citation type="submission" date="2023-04" db="EMBL/GenBank/DDBJ databases">
        <title>A novel bacteria isolated from coastal sediment.</title>
        <authorList>
            <person name="Liu X.-J."/>
            <person name="Du Z.-J."/>
        </authorList>
    </citation>
    <scope>NUCLEOTIDE SEQUENCE [LARGE SCALE GENOMIC DNA]</scope>
    <source>
        <strain evidence="6 7">SDUM461004</strain>
    </source>
</reference>
<protein>
    <submittedName>
        <fullName evidence="6">YHS domain-containing protein</fullName>
    </submittedName>
</protein>
<feature type="signal peptide" evidence="3">
    <location>
        <begin position="1"/>
        <end position="19"/>
    </location>
</feature>
<proteinExistence type="predicted"/>
<feature type="transmembrane region" description="Helical" evidence="2">
    <location>
        <begin position="210"/>
        <end position="231"/>
    </location>
</feature>
<feature type="region of interest" description="Disordered" evidence="1">
    <location>
        <begin position="85"/>
        <end position="122"/>
    </location>
</feature>
<dbReference type="InterPro" id="IPR007029">
    <property type="entry name" value="YHS_dom"/>
</dbReference>
<evidence type="ECO:0000256" key="2">
    <source>
        <dbReference type="SAM" id="Phobius"/>
    </source>
</evidence>
<sequence length="269" mass="29162">MIQRLTLLFLFFSSLGLSAAEPVNKMCPVTPEEPAESWYTTEYKGKTIGFCCKKCVRKFNADPEAYLANLDMQAASHGETAVMASDDTERDHGQNQAIEDASSHADQDAGGHDHATDHGSTDDTKSSHWLALLGNFHVLTVHLPIALLPIAGLLEAMSLFFKSEKWRFAARLNFIAGASMAILAAVLGWIAASQSSYSGELADILTWHRWLGVSVASIAAIGLLALLLANFKSPRALNVYRSLAFILIVLVPVAAHLGGTLIYGKNYPF</sequence>
<dbReference type="Pfam" id="PF09990">
    <property type="entry name" value="DUF2231"/>
    <property type="match status" value="1"/>
</dbReference>
<evidence type="ECO:0000256" key="3">
    <source>
        <dbReference type="SAM" id="SignalP"/>
    </source>
</evidence>
<dbReference type="InterPro" id="IPR009078">
    <property type="entry name" value="Ferritin-like_SF"/>
</dbReference>
<dbReference type="Gene3D" id="1.10.620.20">
    <property type="entry name" value="Ribonucleotide Reductase, subunit A"/>
    <property type="match status" value="1"/>
</dbReference>
<keyword evidence="2" id="KW-1133">Transmembrane helix</keyword>
<feature type="domain" description="DUF2231" evidence="5">
    <location>
        <begin position="136"/>
        <end position="263"/>
    </location>
</feature>
<evidence type="ECO:0000256" key="1">
    <source>
        <dbReference type="SAM" id="MobiDB-lite"/>
    </source>
</evidence>
<gene>
    <name evidence="6" type="ORF">QEH59_12490</name>
</gene>
<evidence type="ECO:0000259" key="5">
    <source>
        <dbReference type="Pfam" id="PF09990"/>
    </source>
</evidence>
<evidence type="ECO:0000259" key="4">
    <source>
        <dbReference type="Pfam" id="PF04945"/>
    </source>
</evidence>
<evidence type="ECO:0000313" key="6">
    <source>
        <dbReference type="EMBL" id="MDQ8195249.1"/>
    </source>
</evidence>
<accession>A0ABU1AKA2</accession>
<keyword evidence="7" id="KW-1185">Reference proteome</keyword>
<feature type="domain" description="YHS" evidence="4">
    <location>
        <begin position="36"/>
        <end position="67"/>
    </location>
</feature>